<dbReference type="PANTHER" id="PTHR40111:SF1">
    <property type="entry name" value="CEPHALOSPORIN-C DEACETYLASE"/>
    <property type="match status" value="1"/>
</dbReference>
<comment type="caution">
    <text evidence="4">The sequence shown here is derived from an EMBL/GenBank/DDBJ whole genome shotgun (WGS) entry which is preliminary data.</text>
</comment>
<dbReference type="SUPFAM" id="SSF53474">
    <property type="entry name" value="alpha/beta-Hydrolases"/>
    <property type="match status" value="1"/>
</dbReference>
<dbReference type="EMBL" id="QXEC01000001">
    <property type="protein sequence ID" value="RIV41199.1"/>
    <property type="molecule type" value="Genomic_DNA"/>
</dbReference>
<feature type="active site" description="Nucleophile" evidence="1">
    <location>
        <position position="188"/>
    </location>
</feature>
<dbReference type="Pfam" id="PF05448">
    <property type="entry name" value="AXE1"/>
    <property type="match status" value="1"/>
</dbReference>
<dbReference type="Proteomes" id="UP000283832">
    <property type="component" value="Unassembled WGS sequence"/>
</dbReference>
<dbReference type="GO" id="GO:0005976">
    <property type="term" value="P:polysaccharide metabolic process"/>
    <property type="evidence" value="ECO:0007669"/>
    <property type="project" value="TreeGrafter"/>
</dbReference>
<reference evidence="4 5" key="1">
    <citation type="submission" date="2018-08" db="EMBL/GenBank/DDBJ databases">
        <title>Jishengella sp. nov., isolated from a root of Azadirachta indica A. Juss. var. siamensis Valenton.</title>
        <authorList>
            <person name="Kuncharoen N."/>
            <person name="Tanasupawat S."/>
            <person name="Kudo T."/>
            <person name="Ohkuma M."/>
        </authorList>
    </citation>
    <scope>NUCLEOTIDE SEQUENCE [LARGE SCALE GENOMIC DNA]</scope>
    <source>
        <strain evidence="4 5">AZ1-13</strain>
    </source>
</reference>
<dbReference type="AlphaFoldDB" id="A0A418N0H1"/>
<evidence type="ECO:0000313" key="5">
    <source>
        <dbReference type="Proteomes" id="UP000283832"/>
    </source>
</evidence>
<dbReference type="InterPro" id="IPR039069">
    <property type="entry name" value="CE7"/>
</dbReference>
<protein>
    <submittedName>
        <fullName evidence="4">Acetylxylan esterase</fullName>
    </submittedName>
</protein>
<keyword evidence="5" id="KW-1185">Reference proteome</keyword>
<dbReference type="Gene3D" id="3.40.50.1820">
    <property type="entry name" value="alpha/beta hydrolase"/>
    <property type="match status" value="1"/>
</dbReference>
<accession>A0A418N0H1</accession>
<dbReference type="InterPro" id="IPR008391">
    <property type="entry name" value="AXE1_dom"/>
</dbReference>
<dbReference type="GO" id="GO:0052689">
    <property type="term" value="F:carboxylic ester hydrolase activity"/>
    <property type="evidence" value="ECO:0007669"/>
    <property type="project" value="TreeGrafter"/>
</dbReference>
<dbReference type="OrthoDB" id="9770528at2"/>
<feature type="active site" description="Charge relay system" evidence="1">
    <location>
        <position position="310"/>
    </location>
</feature>
<dbReference type="RefSeq" id="WP_119572401.1">
    <property type="nucleotide sequence ID" value="NZ_QXEC01000001.1"/>
</dbReference>
<gene>
    <name evidence="4" type="ORF">D2L64_00250</name>
</gene>
<name>A0A418N0H1_9ACTN</name>
<dbReference type="InterPro" id="IPR029058">
    <property type="entry name" value="AB_hydrolase_fold"/>
</dbReference>
<evidence type="ECO:0000313" key="4">
    <source>
        <dbReference type="EMBL" id="RIV41199.1"/>
    </source>
</evidence>
<proteinExistence type="predicted"/>
<evidence type="ECO:0000256" key="1">
    <source>
        <dbReference type="PIRSR" id="PIRSR639069-1"/>
    </source>
</evidence>
<feature type="domain" description="Acetyl xylan esterase" evidence="3">
    <location>
        <begin position="1"/>
        <end position="326"/>
    </location>
</feature>
<evidence type="ECO:0000259" key="3">
    <source>
        <dbReference type="Pfam" id="PF05448"/>
    </source>
</evidence>
<organism evidence="4 5">
    <name type="scientific">Micromonospora radicis</name>
    <dbReference type="NCBI Taxonomy" id="1894971"/>
    <lineage>
        <taxon>Bacteria</taxon>
        <taxon>Bacillati</taxon>
        <taxon>Actinomycetota</taxon>
        <taxon>Actinomycetes</taxon>
        <taxon>Micromonosporales</taxon>
        <taxon>Micromonosporaceae</taxon>
        <taxon>Micromonospora</taxon>
    </lineage>
</organism>
<dbReference type="PANTHER" id="PTHR40111">
    <property type="entry name" value="CEPHALOSPORIN-C DEACETYLASE"/>
    <property type="match status" value="1"/>
</dbReference>
<sequence length="345" mass="36777">MPLFDLPLDQLRTYAPEVTEPADFDEFWQRTLHQAAAAAVPVLVDVRPEPTDLRLVDTFDVTFAGFAGDPVRAWYTRPSALPDPLPVVVEYVGYGRGRGLPHERLTWSAAGYAHLLMDARGQSGQYGVGDTVDPHGSAPGGPAPVTRGILSPEGYYYRRLVTDAVCAVAAARSLPGVDPDRVVVAGNSQGGGLALAVAGLVPDLAAVLSTAPFLCHPQRAVELTDVGAYGQIVTYLAVHREAEAAVARTLSYVDGVTFARRARAPLHMGVGLRDVVCPPSTGFAAYNQYGAAHDGPAPGRTMHVYPFNGHEHGEALHVRRQLRWLSGVLAESDRVSATRDATISG</sequence>
<feature type="binding site" evidence="2">
    <location>
        <position position="94"/>
    </location>
    <ligand>
        <name>substrate</name>
    </ligand>
</feature>
<evidence type="ECO:0000256" key="2">
    <source>
        <dbReference type="PIRSR" id="PIRSR639069-2"/>
    </source>
</evidence>
<feature type="active site" description="Charge relay system" evidence="1">
    <location>
        <position position="274"/>
    </location>
</feature>